<dbReference type="RefSeq" id="XP_011634347.1">
    <property type="nucleotide sequence ID" value="XM_011636045.2"/>
</dbReference>
<evidence type="ECO:0000256" key="3">
    <source>
        <dbReference type="ARBA" id="ARBA00004906"/>
    </source>
</evidence>
<evidence type="ECO:0000259" key="20">
    <source>
        <dbReference type="PROSITE" id="PS50089"/>
    </source>
</evidence>
<dbReference type="PROSITE" id="PS50800">
    <property type="entry name" value="SAP"/>
    <property type="match status" value="1"/>
</dbReference>
<keyword evidence="10" id="KW-0833">Ubl conjugation pathway</keyword>
<feature type="domain" description="RING-type" evidence="20">
    <location>
        <begin position="18"/>
        <end position="55"/>
    </location>
</feature>
<sequence length="686" mass="79767">MWPIEYVELKRIDELLQCGICYDYMDTSVITSCSHSYCSLCIRKYLHYKTQCPICYEETFEKDLRKNKLLDEIIVCYLDFKDKHGKKLYQEKLMTAKHEDSEIMCSTSTNSTKCKNEVFDINEISPKRLDSPILKIGNTTPHRQKDFQPDISTPSTSTEFRIPLMFTPKSRKDFQKGEDRQIVTCPVCKVEVSQNNINRHLDDCLKRENAKDQPKISAQKRKPLPKLVLSLMKDNVIRKRLKELGLSSQGDRKTLENRLQRYMILYNAECDKTNPRSVSELIKQCEEEENLEKKVQKPSNKLNVNKNTEHNIIEQQRKKYLATNKESFDQLIAKVKHRNSSQKMSARRNILNKKDKKDSDISYNDDAIEKNSTIGNGQKNDFLPLNSMNIEDSDSNISYSLQINPMNFLTTELASSSNDSIDQCASNDDTSNRLYETNSISFNSIIPTENIKIDKPSFENTLVSEEMASSNSSRQYNVSEDEMDVDNKKSVFELFKIAEKKIEQTKLSVKRNENATKHSPNKYIAYSKNEWQRELRDEDLIEEDTEHFVKANDNIDFQDNFGKSYHEQLNKKEEYASGSTKFEKENMKALYKNLAVYTPRKRERDIAFALSGEEKIGDKMMNSKKSFRLSLCEAKGFNNENISEVIQDEEKLQSEKVQSQVIHTKNIHNVERKSVRLKNKISKISN</sequence>
<evidence type="ECO:0000256" key="6">
    <source>
        <dbReference type="ARBA" id="ARBA00022679"/>
    </source>
</evidence>
<keyword evidence="6" id="KW-0808">Transferase</keyword>
<evidence type="ECO:0000313" key="24">
    <source>
        <dbReference type="RefSeq" id="XP_011634347.1"/>
    </source>
</evidence>
<feature type="domain" description="SAP" evidence="21">
    <location>
        <begin position="229"/>
        <end position="263"/>
    </location>
</feature>
<dbReference type="OrthoDB" id="6499288at2759"/>
<dbReference type="SUPFAM" id="SSF57850">
    <property type="entry name" value="RING/U-box"/>
    <property type="match status" value="1"/>
</dbReference>
<keyword evidence="9 17" id="KW-0863">Zinc-finger</keyword>
<evidence type="ECO:0000256" key="12">
    <source>
        <dbReference type="ARBA" id="ARBA00023125"/>
    </source>
</evidence>
<dbReference type="PANTHER" id="PTHR14134:SF2">
    <property type="entry name" value="E3 UBIQUITIN-PROTEIN LIGASE RAD18"/>
    <property type="match status" value="1"/>
</dbReference>
<comment type="similarity">
    <text evidence="4">Belongs to the RAD18 family.</text>
</comment>
<keyword evidence="8 18" id="KW-0227">DNA damage</keyword>
<dbReference type="PANTHER" id="PTHR14134">
    <property type="entry name" value="E3 UBIQUITIN-PROTEIN LIGASE RAD18"/>
    <property type="match status" value="1"/>
</dbReference>
<dbReference type="InterPro" id="IPR001841">
    <property type="entry name" value="Znf_RING"/>
</dbReference>
<gene>
    <name evidence="24" type="primary">LOC105425326</name>
</gene>
<keyword evidence="14" id="KW-0539">Nucleus</keyword>
<evidence type="ECO:0000313" key="23">
    <source>
        <dbReference type="Proteomes" id="UP000504615"/>
    </source>
</evidence>
<evidence type="ECO:0000256" key="4">
    <source>
        <dbReference type="ARBA" id="ARBA00009506"/>
    </source>
</evidence>
<evidence type="ECO:0000256" key="2">
    <source>
        <dbReference type="ARBA" id="ARBA00004123"/>
    </source>
</evidence>
<evidence type="ECO:0000256" key="19">
    <source>
        <dbReference type="SAM" id="MobiDB-lite"/>
    </source>
</evidence>
<dbReference type="Pfam" id="PF13923">
    <property type="entry name" value="zf-C3HC4_2"/>
    <property type="match status" value="1"/>
</dbReference>
<dbReference type="Gene3D" id="3.30.160.60">
    <property type="entry name" value="Classic Zinc Finger"/>
    <property type="match status" value="1"/>
</dbReference>
<organism evidence="23 24">
    <name type="scientific">Pogonomyrmex barbatus</name>
    <name type="common">red harvester ant</name>
    <dbReference type="NCBI Taxonomy" id="144034"/>
    <lineage>
        <taxon>Eukaryota</taxon>
        <taxon>Metazoa</taxon>
        <taxon>Ecdysozoa</taxon>
        <taxon>Arthropoda</taxon>
        <taxon>Hexapoda</taxon>
        <taxon>Insecta</taxon>
        <taxon>Pterygota</taxon>
        <taxon>Neoptera</taxon>
        <taxon>Endopterygota</taxon>
        <taxon>Hymenoptera</taxon>
        <taxon>Apocrita</taxon>
        <taxon>Aculeata</taxon>
        <taxon>Formicoidea</taxon>
        <taxon>Formicidae</taxon>
        <taxon>Myrmicinae</taxon>
        <taxon>Pogonomyrmex</taxon>
    </lineage>
</organism>
<dbReference type="FunFam" id="3.30.40.10:FF:000172">
    <property type="entry name" value="E3 ubiquitin-protein ligase RAD18"/>
    <property type="match status" value="1"/>
</dbReference>
<dbReference type="InterPro" id="IPR003034">
    <property type="entry name" value="SAP_dom"/>
</dbReference>
<dbReference type="KEGG" id="pbar:105425326"/>
<comment type="subcellular location">
    <subcellularLocation>
        <location evidence="2">Nucleus</location>
    </subcellularLocation>
</comment>
<evidence type="ECO:0000256" key="18">
    <source>
        <dbReference type="PROSITE-ProRule" id="PRU01256"/>
    </source>
</evidence>
<dbReference type="AlphaFoldDB" id="A0A6I9WR73"/>
<evidence type="ECO:0000256" key="11">
    <source>
        <dbReference type="ARBA" id="ARBA00022833"/>
    </source>
</evidence>
<protein>
    <recommendedName>
        <fullName evidence="5">RING-type E3 ubiquitin transferase</fullName>
        <ecNumber evidence="5">2.3.2.27</ecNumber>
    </recommendedName>
    <alternativeName>
        <fullName evidence="15 16">RING-type E3 ubiquitin transferase RAD18</fullName>
    </alternativeName>
</protein>
<dbReference type="GO" id="GO:0097505">
    <property type="term" value="C:Rad6-Rad18 complex"/>
    <property type="evidence" value="ECO:0007669"/>
    <property type="project" value="TreeGrafter"/>
</dbReference>
<evidence type="ECO:0000259" key="22">
    <source>
        <dbReference type="PROSITE" id="PS51908"/>
    </source>
</evidence>
<dbReference type="GO" id="GO:0006301">
    <property type="term" value="P:DNA damage tolerance"/>
    <property type="evidence" value="ECO:0007669"/>
    <property type="project" value="InterPro"/>
</dbReference>
<keyword evidence="23" id="KW-1185">Reference proteome</keyword>
<dbReference type="GO" id="GO:0005634">
    <property type="term" value="C:nucleus"/>
    <property type="evidence" value="ECO:0007669"/>
    <property type="project" value="UniProtKB-SubCell"/>
</dbReference>
<evidence type="ECO:0000256" key="8">
    <source>
        <dbReference type="ARBA" id="ARBA00022763"/>
    </source>
</evidence>
<evidence type="ECO:0000256" key="14">
    <source>
        <dbReference type="ARBA" id="ARBA00023242"/>
    </source>
</evidence>
<dbReference type="InterPro" id="IPR039577">
    <property type="entry name" value="Rad18"/>
</dbReference>
<dbReference type="Proteomes" id="UP000504615">
    <property type="component" value="Unplaced"/>
</dbReference>
<evidence type="ECO:0000256" key="9">
    <source>
        <dbReference type="ARBA" id="ARBA00022771"/>
    </source>
</evidence>
<accession>A0A6I9WR73</accession>
<dbReference type="CDD" id="cd16529">
    <property type="entry name" value="RING-HC_RAD18"/>
    <property type="match status" value="1"/>
</dbReference>
<feature type="domain" description="UBZ4-type" evidence="22">
    <location>
        <begin position="182"/>
        <end position="209"/>
    </location>
</feature>
<keyword evidence="7" id="KW-0479">Metal-binding</keyword>
<evidence type="ECO:0000256" key="17">
    <source>
        <dbReference type="PROSITE-ProRule" id="PRU00175"/>
    </source>
</evidence>
<reference evidence="24" key="1">
    <citation type="submission" date="2025-08" db="UniProtKB">
        <authorList>
            <consortium name="RefSeq"/>
        </authorList>
    </citation>
    <scope>IDENTIFICATION</scope>
</reference>
<dbReference type="GO" id="GO:0008270">
    <property type="term" value="F:zinc ion binding"/>
    <property type="evidence" value="ECO:0007669"/>
    <property type="project" value="UniProtKB-KW"/>
</dbReference>
<dbReference type="GeneID" id="105425326"/>
<dbReference type="SMART" id="SM00513">
    <property type="entry name" value="SAP"/>
    <property type="match status" value="1"/>
</dbReference>
<feature type="region of interest" description="Disordered" evidence="19">
    <location>
        <begin position="339"/>
        <end position="363"/>
    </location>
</feature>
<dbReference type="InterPro" id="IPR006642">
    <property type="entry name" value="Rad18_UBZ4"/>
</dbReference>
<dbReference type="GO" id="GO:0061630">
    <property type="term" value="F:ubiquitin protein ligase activity"/>
    <property type="evidence" value="ECO:0007669"/>
    <property type="project" value="UniProtKB-EC"/>
</dbReference>
<keyword evidence="13 18" id="KW-0234">DNA repair</keyword>
<dbReference type="PROSITE" id="PS50089">
    <property type="entry name" value="ZF_RING_2"/>
    <property type="match status" value="1"/>
</dbReference>
<dbReference type="GO" id="GO:0006281">
    <property type="term" value="P:DNA repair"/>
    <property type="evidence" value="ECO:0007669"/>
    <property type="project" value="UniProtKB-KW"/>
</dbReference>
<name>A0A6I9WR73_9HYME</name>
<keyword evidence="12" id="KW-0238">DNA-binding</keyword>
<proteinExistence type="inferred from homology"/>
<evidence type="ECO:0000256" key="7">
    <source>
        <dbReference type="ARBA" id="ARBA00022723"/>
    </source>
</evidence>
<dbReference type="SMART" id="SM00184">
    <property type="entry name" value="RING"/>
    <property type="match status" value="1"/>
</dbReference>
<keyword evidence="11" id="KW-0862">Zinc</keyword>
<evidence type="ECO:0000256" key="16">
    <source>
        <dbReference type="ARBA" id="ARBA00082369"/>
    </source>
</evidence>
<dbReference type="UniPathway" id="UPA00143"/>
<evidence type="ECO:0000256" key="13">
    <source>
        <dbReference type="ARBA" id="ARBA00023204"/>
    </source>
</evidence>
<dbReference type="Gene3D" id="3.30.40.10">
    <property type="entry name" value="Zinc/RING finger domain, C3HC4 (zinc finger)"/>
    <property type="match status" value="1"/>
</dbReference>
<dbReference type="GO" id="GO:0003697">
    <property type="term" value="F:single-stranded DNA binding"/>
    <property type="evidence" value="ECO:0007669"/>
    <property type="project" value="InterPro"/>
</dbReference>
<dbReference type="EC" id="2.3.2.27" evidence="5"/>
<dbReference type="InterPro" id="IPR017907">
    <property type="entry name" value="Znf_RING_CS"/>
</dbReference>
<comment type="catalytic activity">
    <reaction evidence="1">
        <text>S-ubiquitinyl-[E2 ubiquitin-conjugating enzyme]-L-cysteine + [acceptor protein]-L-lysine = [E2 ubiquitin-conjugating enzyme]-L-cysteine + N(6)-ubiquitinyl-[acceptor protein]-L-lysine.</text>
        <dbReference type="EC" id="2.3.2.27"/>
    </reaction>
</comment>
<dbReference type="SMART" id="SM00734">
    <property type="entry name" value="ZnF_Rad18"/>
    <property type="match status" value="1"/>
</dbReference>
<dbReference type="InterPro" id="IPR013083">
    <property type="entry name" value="Znf_RING/FYVE/PHD"/>
</dbReference>
<evidence type="ECO:0000256" key="1">
    <source>
        <dbReference type="ARBA" id="ARBA00000900"/>
    </source>
</evidence>
<evidence type="ECO:0000259" key="21">
    <source>
        <dbReference type="PROSITE" id="PS50800"/>
    </source>
</evidence>
<evidence type="ECO:0000256" key="10">
    <source>
        <dbReference type="ARBA" id="ARBA00022786"/>
    </source>
</evidence>
<evidence type="ECO:0000256" key="15">
    <source>
        <dbReference type="ARBA" id="ARBA00031783"/>
    </source>
</evidence>
<comment type="pathway">
    <text evidence="3">Protein modification; protein ubiquitination.</text>
</comment>
<dbReference type="PROSITE" id="PS00518">
    <property type="entry name" value="ZF_RING_1"/>
    <property type="match status" value="1"/>
</dbReference>
<dbReference type="GO" id="GO:0006513">
    <property type="term" value="P:protein monoubiquitination"/>
    <property type="evidence" value="ECO:0007669"/>
    <property type="project" value="InterPro"/>
</dbReference>
<dbReference type="PROSITE" id="PS51908">
    <property type="entry name" value="ZF_UBZ4"/>
    <property type="match status" value="1"/>
</dbReference>
<evidence type="ECO:0000256" key="5">
    <source>
        <dbReference type="ARBA" id="ARBA00012483"/>
    </source>
</evidence>